<evidence type="ECO:0000313" key="2">
    <source>
        <dbReference type="Proteomes" id="UP000245609"/>
    </source>
</evidence>
<accession>A0A2T9ZFU4</accession>
<dbReference type="AlphaFoldDB" id="A0A2T9ZFU4"/>
<sequence>MESSNDNCSGTSHNTLNTAILNDQAFQKSRRKRTDNKYGAVKNDKALKRANSMFELRGNHLTRQPTTRSMKGIPDCKYNHLNYYCSLSLDKGSDEQNKFRTPKISISTNQEGTWALEANGCKLSLGKNTAVILKMTIFVSESFSTDSEAGEFAELYIPVTNIKPGYRYFDLEPVGKFEELGLESSIGPNDLSIFPRIFTFIDITHGNSL</sequence>
<keyword evidence="2" id="KW-1185">Reference proteome</keyword>
<protein>
    <submittedName>
        <fullName evidence="1">Uncharacterized protein</fullName>
    </submittedName>
</protein>
<evidence type="ECO:0000313" key="1">
    <source>
        <dbReference type="EMBL" id="PVV03441.1"/>
    </source>
</evidence>
<reference evidence="1 2" key="1">
    <citation type="journal article" date="2018" name="MBio">
        <title>Comparative Genomics Reveals the Core Gene Toolbox for the Fungus-Insect Symbiosis.</title>
        <authorList>
            <person name="Wang Y."/>
            <person name="Stata M."/>
            <person name="Wang W."/>
            <person name="Stajich J.E."/>
            <person name="White M.M."/>
            <person name="Moncalvo J.M."/>
        </authorList>
    </citation>
    <scope>NUCLEOTIDE SEQUENCE [LARGE SCALE GENOMIC DNA]</scope>
    <source>
        <strain evidence="1 2">SC-DP-2</strain>
    </source>
</reference>
<organism evidence="1 2">
    <name type="scientific">Smittium megazygosporum</name>
    <dbReference type="NCBI Taxonomy" id="133381"/>
    <lineage>
        <taxon>Eukaryota</taxon>
        <taxon>Fungi</taxon>
        <taxon>Fungi incertae sedis</taxon>
        <taxon>Zoopagomycota</taxon>
        <taxon>Kickxellomycotina</taxon>
        <taxon>Harpellomycetes</taxon>
        <taxon>Harpellales</taxon>
        <taxon>Legeriomycetaceae</taxon>
        <taxon>Smittium</taxon>
    </lineage>
</organism>
<dbReference type="Proteomes" id="UP000245609">
    <property type="component" value="Unassembled WGS sequence"/>
</dbReference>
<proteinExistence type="predicted"/>
<name>A0A2T9ZFU4_9FUNG</name>
<comment type="caution">
    <text evidence="1">The sequence shown here is derived from an EMBL/GenBank/DDBJ whole genome shotgun (WGS) entry which is preliminary data.</text>
</comment>
<dbReference type="EMBL" id="MBFS01000233">
    <property type="protein sequence ID" value="PVV03441.1"/>
    <property type="molecule type" value="Genomic_DNA"/>
</dbReference>
<gene>
    <name evidence="1" type="ORF">BB560_002077</name>
</gene>